<feature type="region of interest" description="Disordered" evidence="13">
    <location>
        <begin position="1"/>
        <end position="27"/>
    </location>
</feature>
<dbReference type="PROSITE" id="PS51190">
    <property type="entry name" value="FATC"/>
    <property type="match status" value="1"/>
</dbReference>
<feature type="region of interest" description="Disordered" evidence="13">
    <location>
        <begin position="1773"/>
        <end position="1805"/>
    </location>
</feature>
<dbReference type="Proteomes" id="UP000038009">
    <property type="component" value="Unassembled WGS sequence"/>
</dbReference>
<dbReference type="Pfam" id="PF02259">
    <property type="entry name" value="FAT"/>
    <property type="match status" value="1"/>
</dbReference>
<dbReference type="GO" id="GO:0006281">
    <property type="term" value="P:DNA repair"/>
    <property type="evidence" value="ECO:0007669"/>
    <property type="project" value="UniProtKB-KW"/>
</dbReference>
<dbReference type="GO" id="GO:0004674">
    <property type="term" value="F:protein serine/threonine kinase activity"/>
    <property type="evidence" value="ECO:0007669"/>
    <property type="project" value="UniProtKB-KW"/>
</dbReference>
<dbReference type="Pfam" id="PF23593">
    <property type="entry name" value="HEAT_ATR"/>
    <property type="match status" value="1"/>
</dbReference>
<evidence type="ECO:0000256" key="8">
    <source>
        <dbReference type="ARBA" id="ARBA00022777"/>
    </source>
</evidence>
<keyword evidence="8 17" id="KW-0418">Kinase</keyword>
<evidence type="ECO:0000313" key="18">
    <source>
        <dbReference type="Proteomes" id="UP000038009"/>
    </source>
</evidence>
<name>A0A0N0P985_LEPSE</name>
<organism evidence="17 18">
    <name type="scientific">Leptomonas seymouri</name>
    <dbReference type="NCBI Taxonomy" id="5684"/>
    <lineage>
        <taxon>Eukaryota</taxon>
        <taxon>Discoba</taxon>
        <taxon>Euglenozoa</taxon>
        <taxon>Kinetoplastea</taxon>
        <taxon>Metakinetoplastina</taxon>
        <taxon>Trypanosomatida</taxon>
        <taxon>Trypanosomatidae</taxon>
        <taxon>Leishmaniinae</taxon>
        <taxon>Leptomonas</taxon>
    </lineage>
</organism>
<dbReference type="SMART" id="SM01343">
    <property type="entry name" value="FATC"/>
    <property type="match status" value="1"/>
</dbReference>
<evidence type="ECO:0000256" key="11">
    <source>
        <dbReference type="ARBA" id="ARBA00023242"/>
    </source>
</evidence>
<dbReference type="Gene3D" id="1.10.1070.11">
    <property type="entry name" value="Phosphatidylinositol 3-/4-kinase, catalytic domain"/>
    <property type="match status" value="1"/>
</dbReference>
<keyword evidence="6" id="KW-0547">Nucleotide-binding</keyword>
<feature type="domain" description="PI3K/PI4K catalytic" evidence="14">
    <location>
        <begin position="2875"/>
        <end position="3191"/>
    </location>
</feature>
<dbReference type="InterPro" id="IPR018936">
    <property type="entry name" value="PI3/4_kinase_CS"/>
</dbReference>
<sequence>MDSVEHSERAVVRRRTENRNDKGGVSTTERAEIVSLRDELAEIGESIKNLQAQLSGITAGTPPPQEAVQKLWSLLWQLRPFLFLASPAAVRQWRIGGDVFQQHHRRHYAKDAGHVAIALRLYVVLLRFTVICPAAALHGCLTLLSVFSILHDARLRSWKDSSERLQDVFLFVLRALHTSDGAVFKQVKQVMDQLLSEVTAHFDEADPDGVCQSKTALYLNLTVQPFPATLLQADPLLVTLLGSSSLESGEAKKPILHDVFSAHVCVETLYEARCVQVGLLQLLVQLLEQKLVVYAPRESVVLLCDVACHLVSSAVPGFEGDVVNRVQHSAAWQAIQFLVESRLLFAHVHGPLLLSVLMAKWQSPSSASIFDVSAAETSILRWLSCFGDAELLAVARAVEQTRGTGSGNLGGSGPPTTALLAQMWEMAVRWCLELYSTSSYESTAASILRLRPAVVTLGDWVTLCENLFRCTALLGDNSSSSCVGRDASTRTAEYVHRLKLLANELPLSSITASLLCTPPLRLMGDLTDAVVFLPQRILSFFDIPAMVTCVKMVMETVKNCVDACASRLVEANALSVLCALPTCSAGQSRYGIQAFSASIHETIQVLQHHANPSYVFLLSALTVLLHFLPPDGEVVEPSKAELIPRMVQEMDAALATCSSNKLVLPGVQAESWNLFYKKAATALFSVGSGLSWSRKVLSVPNLFGMQPASISFNNNAMDVFLSRVEGITEGLLSALGRGLSDCVDVSVGSSDNALASSALSAAGAAADSRASLCRAYDSLTSSLSVAIQLFSVLESVLRWVERSGTQCRSGATPDVPFIQMPASSSTISFATSLLAAASALQLLLLESKYVFAGIAGATGDGAISPLKDTPTSKRGRGGRGKQKSPKKTGSAVTVVVDVDDVDDEEYQHDEEAVAKSKGSPSKANAGVEDGTPGKMAGTDGGAPQLPSVTSKTQLLERLIEVNRAHLMPALMSTLRAVGLSGKASVFSYSNVAAGTTGLEQASTPCPPQAEVAGFHAALLRFAFTTIAFAPPAHIEEDARTCFALHAVLQHGGGELGLAHALVPLAAREVLMWSSDSGGPRVAAPNTGKKSHCFLQWLLSTDRLTALLNAKIESLSAVAVVAAAPDAINLLWFARRFFQDVRSASTASSEARSIRTLSKASLMKQETCFVACELAVQEARSWISFCFDVYSLYRSLRSESTDAALAVMGLCIETARDVMALFAWSATDLLRFRERPFVFSSFLTAIVDKEDRDVKVVLTASLDVLGRYLISADQYDDRSSSDVCLEGAPLAFVPGSESTRTRLRRLLDQEHITEWSTVAGGVAYVLYECSGKPLAKQMQYLGEIMSYLNKTVKDIPSMVRSSKHMIAFHLVSLEADAQLVARDQRRRSGREWRSPAAVPENSSIAALLGKEAHRLFLTGNGESRGCSRTQGRADVAQGPLEGLWVLPDDTGEHHYLDNIAFSIFERAVEQMVTLCESTDTVAAVESSLRKPVGRTVAAEELWKSMFAVLDSVYKAIRIEPAARYGDDGSAEEDAESAPGSLRTRRRWLLGLASFIRFMGPQTTPIALMLPTLLERCSQVSGLVPFVCIVWKELVCACTEEYLAESAPSIALSLVSLEQHAAPQAESRLLLTSALHHLYRRTESAGFWESYRVVLGPSSALVSLIFKSRRLDEKQRTAAHNGEDDRSRASALLSGFVEVMRSGSLQSTTVFVQALYQYLNKADTESRLQLSRAASLKPEVVRTLLRCSETDSESAVYAMRCISIIGAVTPPSAAAADTHEDVAPPGSTHVLSEASGPPLSLPGPSSRVSTWSGMTGAASQSSYLDAETVLSWRKFSFTLLSEYFPHVFASTADPVLHNCIAFAVQELIRASTTQERLQNRGVKLRSEDVVHVDELERYAWWARLMPHVKQLLGGFTTTRYSLTVNWKTRLRAPEYTPNLSYRRWLFNFFNHLVVSCEGWFAEMVQPLRNVAKRNSSLILYLLPYLVVHVLESGKLEHEQYLECELKAVLEAIVGGQSRSNLSLRSQSLYESHPEATPMHEPREHAHIVLNILEDVEQLRWSMLRNRGRIPCVFDQQEQTESACVHLSERYNAFLRLIPWTLRCRAALRIGSHIRALRSVEGQRRLPDLPAVIQTVPLQRIFAALGDRESSRSIHRASPGLSLEDTAFSYENNGDWLAALSSSELVLQHRPTSGQHQLTALHCMNELGELYMTSRYAASLLAAPSGGTLCDSPSTFGNPSRWRGSTTFSQLDAGVDRAVQENLAELRSHVQAYANEAAWRLGQWDSLLPERVTHSNLLASGTSVSLAMPAAHLQRELTGRCALPRVRAVTDVERLKIAALAHTPCREDLTTQGYTYTLLLHALGDVDTVSDLLSANISILDEGGSAKGPHKRVHGADCRPTPSRISAALLPGAVKDEMISLLSRRESYVEDTISAREPLLSLHRMIYRELGIPQKVAETWLKQSELLCNAGLGEAALTAARQAAYECPEHIVRTDYYTLVAHLLHDTQSATPAMEFARECLGDTRIPAATRSQVQMLLTNWLVETGSERPERIFAEYNKARELDRGSELVHYQMAVFYDHLHTLATNASESAVAQLTTNSPVASTVSSSGAGGGGGAAGGGGTSASASTAALYSAVLMHQKETVESIRKYALHAIVHFGEALLRGTEKASVSLPRMLTLWLDSAAFLGSLRNTTAGKLDGSASSTLEEMNNKVRTFILSSVGATIPPGVVMTALPQLLSRLAHGVPSVRAVLTDVVLHLLSCFPQQCLWLVLPMALSKEDRKEIVETQIIKPFADNPRNERVLRYAKIICDTLLTICNCSASLFPKDRGLTQLSPVQKINPMLPDAKFILPVLSNLTPCITAEELCGVFPTSPCFDHFDDRVTVMRSLQKPKRIWVATSEGREVSFLCKAKDEPRKDIRMMEMATLMNSFFLSDPEAKRKRFSLRRYSVTALSDDCAVIEWLNDTTTLAKVAMECYSLDRSGVHISSVKKWVTLVDEKKLSKMELFTKYILPEAPPVMHQWLDRTFASNQSWYEARNLFTQSTALWSIAGHIVGLGDRHAENLMIDMGRGELMHVDFACMFDKGEKLEVPEQVRFRLTQNLTDVMGVLGAYGPFQATCEVALRCEMKNKSAVMSIVETLLHEPLVEWRRQSNRSNSSNGPKQLMERVARRLDGFLDLYSVPAQRDTLSLNVESQVAKLIHHSSDLNNLSQMYIWWMAWI</sequence>
<keyword evidence="5" id="KW-0808">Transferase</keyword>
<feature type="compositionally biased region" description="Basic residues" evidence="13">
    <location>
        <begin position="873"/>
        <end position="886"/>
    </location>
</feature>
<dbReference type="InterPro" id="IPR003151">
    <property type="entry name" value="PIK-rel_kinase_FAT"/>
</dbReference>
<dbReference type="PANTHER" id="PTHR11139:SF69">
    <property type="entry name" value="SERINE_THREONINE-PROTEIN KINASE ATR"/>
    <property type="match status" value="1"/>
</dbReference>
<gene>
    <name evidence="17" type="ORF">ABL78_0049</name>
</gene>
<dbReference type="FunFam" id="1.10.1070.11:FF:000065">
    <property type="entry name" value="PIKK family atypical protein kinase"/>
    <property type="match status" value="1"/>
</dbReference>
<evidence type="ECO:0000259" key="15">
    <source>
        <dbReference type="PROSITE" id="PS51189"/>
    </source>
</evidence>
<dbReference type="OMA" id="MEFAREC"/>
<keyword evidence="9" id="KW-0067">ATP-binding</keyword>
<comment type="subcellular location">
    <subcellularLocation>
        <location evidence="1">Nucleus</location>
    </subcellularLocation>
</comment>
<dbReference type="PROSITE" id="PS00916">
    <property type="entry name" value="PI3_4_KINASE_2"/>
    <property type="match status" value="1"/>
</dbReference>
<evidence type="ECO:0000256" key="3">
    <source>
        <dbReference type="ARBA" id="ARBA00012513"/>
    </source>
</evidence>
<evidence type="ECO:0000256" key="12">
    <source>
        <dbReference type="ARBA" id="ARBA00024420"/>
    </source>
</evidence>
<dbReference type="SMART" id="SM00146">
    <property type="entry name" value="PI3Kc"/>
    <property type="match status" value="1"/>
</dbReference>
<dbReference type="SUPFAM" id="SSF56112">
    <property type="entry name" value="Protein kinase-like (PK-like)"/>
    <property type="match status" value="1"/>
</dbReference>
<evidence type="ECO:0000256" key="7">
    <source>
        <dbReference type="ARBA" id="ARBA00022763"/>
    </source>
</evidence>
<dbReference type="InterPro" id="IPR000403">
    <property type="entry name" value="PI3/4_kinase_cat_dom"/>
</dbReference>
<dbReference type="VEuPathDB" id="TriTrypDB:Lsey_0001_0490"/>
<feature type="compositionally biased region" description="Basic and acidic residues" evidence="13">
    <location>
        <begin position="1"/>
        <end position="22"/>
    </location>
</feature>
<evidence type="ECO:0000256" key="13">
    <source>
        <dbReference type="SAM" id="MobiDB-lite"/>
    </source>
</evidence>
<evidence type="ECO:0000259" key="14">
    <source>
        <dbReference type="PROSITE" id="PS50290"/>
    </source>
</evidence>
<dbReference type="InterPro" id="IPR014009">
    <property type="entry name" value="PIK_FAT"/>
</dbReference>
<keyword evidence="11" id="KW-0539">Nucleus</keyword>
<keyword evidence="7" id="KW-0227">DNA damage</keyword>
<dbReference type="CDD" id="cd00892">
    <property type="entry name" value="PIKKc_ATR"/>
    <property type="match status" value="1"/>
</dbReference>
<dbReference type="PROSITE" id="PS51189">
    <property type="entry name" value="FAT"/>
    <property type="match status" value="1"/>
</dbReference>
<feature type="region of interest" description="Disordered" evidence="13">
    <location>
        <begin position="862"/>
        <end position="947"/>
    </location>
</feature>
<dbReference type="PANTHER" id="PTHR11139">
    <property type="entry name" value="ATAXIA TELANGIECTASIA MUTATED ATM -RELATED"/>
    <property type="match status" value="1"/>
</dbReference>
<dbReference type="GO" id="GO:0000077">
    <property type="term" value="P:DNA damage checkpoint signaling"/>
    <property type="evidence" value="ECO:0007669"/>
    <property type="project" value="TreeGrafter"/>
</dbReference>
<dbReference type="EMBL" id="LJSK01000001">
    <property type="protein sequence ID" value="KPI90816.1"/>
    <property type="molecule type" value="Genomic_DNA"/>
</dbReference>
<feature type="domain" description="FATC" evidence="16">
    <location>
        <begin position="3184"/>
        <end position="3216"/>
    </location>
</feature>
<dbReference type="InterPro" id="IPR011009">
    <property type="entry name" value="Kinase-like_dom_sf"/>
</dbReference>
<dbReference type="PROSITE" id="PS50290">
    <property type="entry name" value="PI3_4_KINASE_3"/>
    <property type="match status" value="1"/>
</dbReference>
<evidence type="ECO:0000256" key="10">
    <source>
        <dbReference type="ARBA" id="ARBA00023204"/>
    </source>
</evidence>
<evidence type="ECO:0000259" key="16">
    <source>
        <dbReference type="PROSITE" id="PS51190"/>
    </source>
</evidence>
<evidence type="ECO:0000256" key="2">
    <source>
        <dbReference type="ARBA" id="ARBA00010769"/>
    </source>
</evidence>
<feature type="compositionally biased region" description="Acidic residues" evidence="13">
    <location>
        <begin position="897"/>
        <end position="908"/>
    </location>
</feature>
<evidence type="ECO:0000256" key="1">
    <source>
        <dbReference type="ARBA" id="ARBA00004123"/>
    </source>
</evidence>
<dbReference type="GO" id="GO:0005634">
    <property type="term" value="C:nucleus"/>
    <property type="evidence" value="ECO:0007669"/>
    <property type="project" value="UniProtKB-SubCell"/>
</dbReference>
<evidence type="ECO:0000313" key="17">
    <source>
        <dbReference type="EMBL" id="KPI90816.1"/>
    </source>
</evidence>
<dbReference type="InterPro" id="IPR036940">
    <property type="entry name" value="PI3/4_kinase_cat_sf"/>
</dbReference>
<dbReference type="GO" id="GO:0005524">
    <property type="term" value="F:ATP binding"/>
    <property type="evidence" value="ECO:0007669"/>
    <property type="project" value="UniProtKB-KW"/>
</dbReference>
<evidence type="ECO:0000256" key="6">
    <source>
        <dbReference type="ARBA" id="ARBA00022741"/>
    </source>
</evidence>
<dbReference type="Gene3D" id="3.30.1010.10">
    <property type="entry name" value="Phosphatidylinositol 3-kinase Catalytic Subunit, Chain A, domain 4"/>
    <property type="match status" value="1"/>
</dbReference>
<dbReference type="OrthoDB" id="381190at2759"/>
<evidence type="ECO:0000256" key="9">
    <source>
        <dbReference type="ARBA" id="ARBA00022840"/>
    </source>
</evidence>
<dbReference type="GO" id="GO:0005694">
    <property type="term" value="C:chromosome"/>
    <property type="evidence" value="ECO:0007669"/>
    <property type="project" value="TreeGrafter"/>
</dbReference>
<feature type="compositionally biased region" description="Low complexity" evidence="13">
    <location>
        <begin position="1793"/>
        <end position="1804"/>
    </location>
</feature>
<dbReference type="EC" id="2.7.11.1" evidence="3"/>
<comment type="caution">
    <text evidence="17">The sequence shown here is derived from an EMBL/GenBank/DDBJ whole genome shotgun (WGS) entry which is preliminary data.</text>
</comment>
<protein>
    <recommendedName>
        <fullName evidence="12">Serine/threonine-protein kinase ATR</fullName>
        <ecNumber evidence="3">2.7.11.1</ecNumber>
    </recommendedName>
</protein>
<dbReference type="Pfam" id="PF00454">
    <property type="entry name" value="PI3_PI4_kinase"/>
    <property type="match status" value="1"/>
</dbReference>
<dbReference type="InterPro" id="IPR057564">
    <property type="entry name" value="HEAT_ATR"/>
</dbReference>
<accession>A0A0N0P985</accession>
<feature type="domain" description="FAT" evidence="15">
    <location>
        <begin position="2099"/>
        <end position="2774"/>
    </location>
</feature>
<comment type="similarity">
    <text evidence="2">Belongs to the PI3/PI4-kinase family. ATM subfamily.</text>
</comment>
<keyword evidence="18" id="KW-1185">Reference proteome</keyword>
<keyword evidence="4" id="KW-0723">Serine/threonine-protein kinase</keyword>
<dbReference type="InterPro" id="IPR050517">
    <property type="entry name" value="DDR_Repair_Kinase"/>
</dbReference>
<keyword evidence="10" id="KW-0234">DNA repair</keyword>
<dbReference type="InterPro" id="IPR003152">
    <property type="entry name" value="FATC_dom"/>
</dbReference>
<reference evidence="17 18" key="1">
    <citation type="journal article" date="2015" name="PLoS Pathog.">
        <title>Leptomonas seymouri: Adaptations to the Dixenous Life Cycle Analyzed by Genome Sequencing, Transcriptome Profiling and Co-infection with Leishmania donovani.</title>
        <authorList>
            <person name="Kraeva N."/>
            <person name="Butenko A."/>
            <person name="Hlavacova J."/>
            <person name="Kostygov A."/>
            <person name="Myskova J."/>
            <person name="Grybchuk D."/>
            <person name="Lestinova T."/>
            <person name="Votypka J."/>
            <person name="Volf P."/>
            <person name="Opperdoes F."/>
            <person name="Flegontov P."/>
            <person name="Lukes J."/>
            <person name="Yurchenko V."/>
        </authorList>
    </citation>
    <scope>NUCLEOTIDE SEQUENCE [LARGE SCALE GENOMIC DNA]</scope>
    <source>
        <strain evidence="17 18">ATCC 30220</strain>
    </source>
</reference>
<dbReference type="GO" id="GO:0000723">
    <property type="term" value="P:telomere maintenance"/>
    <property type="evidence" value="ECO:0007669"/>
    <property type="project" value="TreeGrafter"/>
</dbReference>
<proteinExistence type="inferred from homology"/>
<evidence type="ECO:0000256" key="4">
    <source>
        <dbReference type="ARBA" id="ARBA00022527"/>
    </source>
</evidence>
<evidence type="ECO:0000256" key="5">
    <source>
        <dbReference type="ARBA" id="ARBA00022679"/>
    </source>
</evidence>
<dbReference type="Pfam" id="PF02260">
    <property type="entry name" value="FATC"/>
    <property type="match status" value="1"/>
</dbReference>